<organism evidence="5">
    <name type="scientific">Dichomitus squalens</name>
    <dbReference type="NCBI Taxonomy" id="114155"/>
    <lineage>
        <taxon>Eukaryota</taxon>
        <taxon>Fungi</taxon>
        <taxon>Dikarya</taxon>
        <taxon>Basidiomycota</taxon>
        <taxon>Agaricomycotina</taxon>
        <taxon>Agaricomycetes</taxon>
        <taxon>Polyporales</taxon>
        <taxon>Polyporaceae</taxon>
        <taxon>Dichomitus</taxon>
    </lineage>
</organism>
<proteinExistence type="predicted"/>
<reference evidence="5" key="1">
    <citation type="submission" date="2019-01" db="EMBL/GenBank/DDBJ databases">
        <title>Draft genome sequences of three monokaryotic isolates of the white-rot basidiomycete fungus Dichomitus squalens.</title>
        <authorList>
            <consortium name="DOE Joint Genome Institute"/>
            <person name="Lopez S.C."/>
            <person name="Andreopoulos B."/>
            <person name="Pangilinan J."/>
            <person name="Lipzen A."/>
            <person name="Riley R."/>
            <person name="Ahrendt S."/>
            <person name="Ng V."/>
            <person name="Barry K."/>
            <person name="Daum C."/>
            <person name="Grigoriev I.V."/>
            <person name="Hilden K.S."/>
            <person name="Makela M.R."/>
            <person name="de Vries R.P."/>
        </authorList>
    </citation>
    <scope>NUCLEOTIDE SEQUENCE [LARGE SCALE GENOMIC DNA]</scope>
    <source>
        <strain evidence="5">OM18370.1</strain>
    </source>
</reference>
<dbReference type="OrthoDB" id="341421at2759"/>
<feature type="domain" description="MYND-type" evidence="4">
    <location>
        <begin position="1"/>
        <end position="19"/>
    </location>
</feature>
<sequence>MYCSKECQRQAWQAHKVGCRQQGRAQNPTEERRLKTLESMGFPTSVSFAHALKDWAETHRWSFTTMTKATVLLHGGPETLMLDTSTPCFMSYTIIQNQHSDGSPATTFRVDSVAIITPDDYKNDNGFLLRAWEDAEAGRMAMDASYRKDRNPAFAGVISVVYILKDTGMAVHNQHPVYRARRGPLDEATKTMVLDLMGLCKGSVNAGCSLRAPNEYVHVPTPGLLVRAKKTWDWVPLMKTPETWNKLAKHLLPLYVVQSGLLPKDLFERFAML</sequence>
<name>A0A4Q9MBZ1_9APHY</name>
<dbReference type="Pfam" id="PF01753">
    <property type="entry name" value="zf-MYND"/>
    <property type="match status" value="1"/>
</dbReference>
<protein>
    <recommendedName>
        <fullName evidence="4">MYND-type domain-containing protein</fullName>
    </recommendedName>
</protein>
<keyword evidence="3" id="KW-0862">Zinc</keyword>
<dbReference type="SUPFAM" id="SSF144232">
    <property type="entry name" value="HIT/MYND zinc finger-like"/>
    <property type="match status" value="1"/>
</dbReference>
<evidence type="ECO:0000256" key="2">
    <source>
        <dbReference type="ARBA" id="ARBA00022771"/>
    </source>
</evidence>
<dbReference type="GO" id="GO:0008270">
    <property type="term" value="F:zinc ion binding"/>
    <property type="evidence" value="ECO:0007669"/>
    <property type="project" value="UniProtKB-KW"/>
</dbReference>
<evidence type="ECO:0000313" key="5">
    <source>
        <dbReference type="EMBL" id="TBU24804.1"/>
    </source>
</evidence>
<evidence type="ECO:0000256" key="3">
    <source>
        <dbReference type="ARBA" id="ARBA00022833"/>
    </source>
</evidence>
<dbReference type="Gene3D" id="6.10.140.2220">
    <property type="match status" value="1"/>
</dbReference>
<dbReference type="Proteomes" id="UP000292957">
    <property type="component" value="Unassembled WGS sequence"/>
</dbReference>
<gene>
    <name evidence="5" type="ORF">BD311DRAFT_765812</name>
</gene>
<keyword evidence="2" id="KW-0863">Zinc-finger</keyword>
<dbReference type="InterPro" id="IPR002893">
    <property type="entry name" value="Znf_MYND"/>
</dbReference>
<dbReference type="AlphaFoldDB" id="A0A4Q9MBZ1"/>
<evidence type="ECO:0000256" key="1">
    <source>
        <dbReference type="ARBA" id="ARBA00022723"/>
    </source>
</evidence>
<dbReference type="EMBL" id="ML143472">
    <property type="protein sequence ID" value="TBU24804.1"/>
    <property type="molecule type" value="Genomic_DNA"/>
</dbReference>
<accession>A0A4Q9MBZ1</accession>
<evidence type="ECO:0000259" key="4">
    <source>
        <dbReference type="Pfam" id="PF01753"/>
    </source>
</evidence>
<keyword evidence="1" id="KW-0479">Metal-binding</keyword>